<proteinExistence type="predicted"/>
<evidence type="ECO:0000313" key="3">
    <source>
        <dbReference type="Proteomes" id="UP000326799"/>
    </source>
</evidence>
<sequence>MAYPIHKRTRGGTKPNNPNITVPRPAMTRRSLHDTNCVHTQPVFTRTVLMREKQPKATLRLGQPKRPPNYYGSVWWTSTRASPDEQREKVEDKEAIRQSWLRRLRPRPSSTSTAQEQKPSKPRRARIFSK</sequence>
<organism evidence="2 3">
    <name type="scientific">Aspergillus novoparasiticus</name>
    <dbReference type="NCBI Taxonomy" id="986946"/>
    <lineage>
        <taxon>Eukaryota</taxon>
        <taxon>Fungi</taxon>
        <taxon>Dikarya</taxon>
        <taxon>Ascomycota</taxon>
        <taxon>Pezizomycotina</taxon>
        <taxon>Eurotiomycetes</taxon>
        <taxon>Eurotiomycetidae</taxon>
        <taxon>Eurotiales</taxon>
        <taxon>Aspergillaceae</taxon>
        <taxon>Aspergillus</taxon>
        <taxon>Aspergillus subgen. Circumdati</taxon>
    </lineage>
</organism>
<feature type="compositionally biased region" description="Basic residues" evidence="1">
    <location>
        <begin position="120"/>
        <end position="130"/>
    </location>
</feature>
<keyword evidence="3" id="KW-1185">Reference proteome</keyword>
<accession>A0A5N6E510</accession>
<evidence type="ECO:0000256" key="1">
    <source>
        <dbReference type="SAM" id="MobiDB-lite"/>
    </source>
</evidence>
<gene>
    <name evidence="2" type="ORF">BDV33DRAFT_186377</name>
</gene>
<feature type="region of interest" description="Disordered" evidence="1">
    <location>
        <begin position="1"/>
        <end position="34"/>
    </location>
</feature>
<feature type="compositionally biased region" description="Basic residues" evidence="1">
    <location>
        <begin position="1"/>
        <end position="11"/>
    </location>
</feature>
<dbReference type="AlphaFoldDB" id="A0A5N6E510"/>
<reference evidence="2 3" key="1">
    <citation type="submission" date="2019-04" db="EMBL/GenBank/DDBJ databases">
        <title>Fungal friends and foes A comparative genomics study of 23 Aspergillus species from section Flavi.</title>
        <authorList>
            <consortium name="DOE Joint Genome Institute"/>
            <person name="Kjaerbolling I."/>
            <person name="Vesth T.C."/>
            <person name="Frisvad J.C."/>
            <person name="Nybo J.L."/>
            <person name="Theobald S."/>
            <person name="Kildgaard S."/>
            <person name="Petersen T.I."/>
            <person name="Kuo A."/>
            <person name="Sato A."/>
            <person name="Lyhne E.K."/>
            <person name="Kogle M.E."/>
            <person name="Wiebenga A."/>
            <person name="Kun R.S."/>
            <person name="Lubbers R.J."/>
            <person name="Makela M.R."/>
            <person name="Barry K."/>
            <person name="Chovatia M."/>
            <person name="Clum A."/>
            <person name="Daum C."/>
            <person name="Haridas S."/>
            <person name="He G."/>
            <person name="LaButti K."/>
            <person name="Lipzen A."/>
            <person name="Mondo S."/>
            <person name="Pangilinan J."/>
            <person name="Riley R."/>
            <person name="Salamov A."/>
            <person name="Simmons B.A."/>
            <person name="Magnuson J.K."/>
            <person name="Henrissat B."/>
            <person name="Mortensen U.H."/>
            <person name="Larsen T.O."/>
            <person name="De vries R.P."/>
            <person name="Grigoriev I.V."/>
            <person name="Machida M."/>
            <person name="Baker S.E."/>
            <person name="Andersen M.R."/>
        </authorList>
    </citation>
    <scope>NUCLEOTIDE SEQUENCE [LARGE SCALE GENOMIC DNA]</scope>
    <source>
        <strain evidence="2 3">CBS 126849</strain>
    </source>
</reference>
<dbReference type="Proteomes" id="UP000326799">
    <property type="component" value="Unassembled WGS sequence"/>
</dbReference>
<dbReference type="EMBL" id="ML734125">
    <property type="protein sequence ID" value="KAB8212642.1"/>
    <property type="molecule type" value="Genomic_DNA"/>
</dbReference>
<name>A0A5N6E510_9EURO</name>
<feature type="region of interest" description="Disordered" evidence="1">
    <location>
        <begin position="54"/>
        <end position="130"/>
    </location>
</feature>
<evidence type="ECO:0000313" key="2">
    <source>
        <dbReference type="EMBL" id="KAB8212642.1"/>
    </source>
</evidence>
<protein>
    <submittedName>
        <fullName evidence="2">Uncharacterized protein</fullName>
    </submittedName>
</protein>
<feature type="compositionally biased region" description="Basic and acidic residues" evidence="1">
    <location>
        <begin position="82"/>
        <end position="96"/>
    </location>
</feature>